<sequence length="831" mass="96764">MTDIISTTKQQLKFKEIDDTFDEYLNDFDFSTQVFDATLEHNFDTKTAHTALMSDKEKIKDERRRQRKRKQRETKSDMKRNYYDHLNQDINQKALDTTLNTVGSSQNTKIPKTMENHFTESRRECVGKIQLTPVLPPSVDPVFTAPTIKTGTGDHTFPKYCEVHHENMVTHYYEAEQVFICSECLSSRSLDSSRIQSLEYLSSLISQRIASLKTLNESKKSETISIVGTLKSTKLNGHSALQDWKQEIAALVNEFYEKQANKINEIIKKKQQNIEAAVSFVNNLDQNKLEVLSQPGRRFTSSHEVSKFLALLNRFEVFINQKEQKIQGLRTIQRQIQEEINEIIESKNSMKTNIISILANQPIKSPVQLDMKVAPVDKENIVPDNTNLLAKANPNASVHDSVKKILKKSLEQKAEELVNPKAAINLRDFEGNKENSLFKLESDRTPLGILNDGNQIEDDYSTSDLNFKEYIKPEIPEQEINVPREENEEKVSILSDLPIREYLNMNKNFQVKRIEMEPDGEALRLESLDSFNGFTVLKHFLSMPNVVPFMINTKLKYCSSFIFYNTESFEIIKRVDLCQNHMHPLLSITNIGKKWYFLQRENTTKTVRDKPRCYLYKLLYINVQDDISECIFQEYIQEKKALMATSQNKLYITFINHKTLMYDTDSQKWEKLPGLKLPIKGNSMIRMHVIRNEVIYIFWTGFSSDLGNNIYYLQLEEQEYWNRLSIEVDERDRQLSKCGIIYLSPKTENDHDAFIIFGGVQKNAMTGLSYEYDTKTQLVLRRNQYACLVRDHFGAESYYQKDDKHIFVIGVSTMHIFDISQRKWDVKSLEE</sequence>
<dbReference type="Proteomes" id="UP001295684">
    <property type="component" value="Unassembled WGS sequence"/>
</dbReference>
<dbReference type="Gene3D" id="2.120.10.80">
    <property type="entry name" value="Kelch-type beta propeller"/>
    <property type="match status" value="1"/>
</dbReference>
<organism evidence="3 4">
    <name type="scientific">Euplotes crassus</name>
    <dbReference type="NCBI Taxonomy" id="5936"/>
    <lineage>
        <taxon>Eukaryota</taxon>
        <taxon>Sar</taxon>
        <taxon>Alveolata</taxon>
        <taxon>Ciliophora</taxon>
        <taxon>Intramacronucleata</taxon>
        <taxon>Spirotrichea</taxon>
        <taxon>Hypotrichia</taxon>
        <taxon>Euplotida</taxon>
        <taxon>Euplotidae</taxon>
        <taxon>Moneuplotes</taxon>
    </lineage>
</organism>
<feature type="compositionally biased region" description="Basic and acidic residues" evidence="2">
    <location>
        <begin position="73"/>
        <end position="83"/>
    </location>
</feature>
<feature type="coiled-coil region" evidence="1">
    <location>
        <begin position="319"/>
        <end position="349"/>
    </location>
</feature>
<feature type="compositionally biased region" description="Basic and acidic residues" evidence="2">
    <location>
        <begin position="54"/>
        <end position="64"/>
    </location>
</feature>
<gene>
    <name evidence="3" type="ORF">ECRASSUSDP1_LOCUS27342</name>
</gene>
<dbReference type="SUPFAM" id="SSF50965">
    <property type="entry name" value="Galactose oxidase, central domain"/>
    <property type="match status" value="1"/>
</dbReference>
<accession>A0AAD2D908</accession>
<evidence type="ECO:0000313" key="4">
    <source>
        <dbReference type="Proteomes" id="UP001295684"/>
    </source>
</evidence>
<comment type="caution">
    <text evidence="3">The sequence shown here is derived from an EMBL/GenBank/DDBJ whole genome shotgun (WGS) entry which is preliminary data.</text>
</comment>
<dbReference type="EMBL" id="CAMPGE010028213">
    <property type="protein sequence ID" value="CAI2385759.1"/>
    <property type="molecule type" value="Genomic_DNA"/>
</dbReference>
<keyword evidence="4" id="KW-1185">Reference proteome</keyword>
<feature type="region of interest" description="Disordered" evidence="2">
    <location>
        <begin position="54"/>
        <end position="83"/>
    </location>
</feature>
<evidence type="ECO:0008006" key="5">
    <source>
        <dbReference type="Google" id="ProtNLM"/>
    </source>
</evidence>
<proteinExistence type="predicted"/>
<dbReference type="AlphaFoldDB" id="A0AAD2D908"/>
<keyword evidence="1" id="KW-0175">Coiled coil</keyword>
<evidence type="ECO:0000313" key="3">
    <source>
        <dbReference type="EMBL" id="CAI2385759.1"/>
    </source>
</evidence>
<reference evidence="3" key="1">
    <citation type="submission" date="2023-07" db="EMBL/GenBank/DDBJ databases">
        <authorList>
            <consortium name="AG Swart"/>
            <person name="Singh M."/>
            <person name="Singh A."/>
            <person name="Seah K."/>
            <person name="Emmerich C."/>
        </authorList>
    </citation>
    <scope>NUCLEOTIDE SEQUENCE</scope>
    <source>
        <strain evidence="3">DP1</strain>
    </source>
</reference>
<evidence type="ECO:0000256" key="2">
    <source>
        <dbReference type="SAM" id="MobiDB-lite"/>
    </source>
</evidence>
<name>A0AAD2D908_EUPCR</name>
<dbReference type="InterPro" id="IPR011043">
    <property type="entry name" value="Gal_Oxase/kelch_b-propeller"/>
</dbReference>
<protein>
    <recommendedName>
        <fullName evidence="5">Kelch motif family protein</fullName>
    </recommendedName>
</protein>
<evidence type="ECO:0000256" key="1">
    <source>
        <dbReference type="SAM" id="Coils"/>
    </source>
</evidence>
<dbReference type="InterPro" id="IPR015915">
    <property type="entry name" value="Kelch-typ_b-propeller"/>
</dbReference>